<reference evidence="1" key="1">
    <citation type="submission" date="2011-11" db="EMBL/GenBank/DDBJ databases">
        <title>Decoding the brain transcriptome of the Eastern honeybee (Apis cerana) based on pyrosequencing.</title>
        <authorList>
            <person name="Sun L."/>
            <person name="Zheng H."/>
            <person name="Wang Y."/>
            <person name="Xie X."/>
            <person name="Zhu Y."/>
            <person name="Gu W."/>
            <person name="Wang S."/>
        </authorList>
    </citation>
    <scope>NUCLEOTIDE SEQUENCE</scope>
    <source>
        <tissue evidence="1">Brain</tissue>
    </source>
</reference>
<dbReference type="GO" id="GO:0005085">
    <property type="term" value="F:guanyl-nucleotide exchange factor activity"/>
    <property type="evidence" value="ECO:0007669"/>
    <property type="project" value="TreeGrafter"/>
</dbReference>
<dbReference type="InterPro" id="IPR035899">
    <property type="entry name" value="DBL_dom_sf"/>
</dbReference>
<dbReference type="Gene3D" id="1.20.900.10">
    <property type="entry name" value="Dbl homology (DH) domain"/>
    <property type="match status" value="1"/>
</dbReference>
<dbReference type="SUPFAM" id="SSF48065">
    <property type="entry name" value="DBL homology domain (DH-domain)"/>
    <property type="match status" value="1"/>
</dbReference>
<sequence>MNKNSIDHLQNLSKEYAADCEVRENKTEGSKAIEAALAAMTDIAKHINAMKRRHEHAVRVQEIQSLLYGWPGPDLTTSGELVAEGRFRMRGAKAPRHVFLFDRMLLLTKKKEMGF</sequence>
<gene>
    <name evidence="1" type="ORF">ACCB01698.2</name>
</gene>
<dbReference type="PANTHER" id="PTHR45924">
    <property type="entry name" value="FI17866P1"/>
    <property type="match status" value="1"/>
</dbReference>
<accession>V9IEF2</accession>
<protein>
    <submittedName>
        <fullName evidence="1">Pleckstriny domain-containing family G member 1</fullName>
    </submittedName>
</protein>
<dbReference type="Gene3D" id="2.30.29.30">
    <property type="entry name" value="Pleckstrin-homology domain (PH domain)/Phosphotyrosine-binding domain (PTB)"/>
    <property type="match status" value="1"/>
</dbReference>
<dbReference type="GO" id="GO:0031267">
    <property type="term" value="F:small GTPase binding"/>
    <property type="evidence" value="ECO:0007669"/>
    <property type="project" value="TreeGrafter"/>
</dbReference>
<dbReference type="AlphaFoldDB" id="V9IEF2"/>
<name>V9IEF2_APICE</name>
<dbReference type="PANTHER" id="PTHR45924:SF2">
    <property type="entry name" value="FI17866P1"/>
    <property type="match status" value="1"/>
</dbReference>
<proteinExistence type="evidence at transcript level"/>
<evidence type="ECO:0000313" key="1">
    <source>
        <dbReference type="EMBL" id="AEY59037.1"/>
    </source>
</evidence>
<dbReference type="SUPFAM" id="SSF50729">
    <property type="entry name" value="PH domain-like"/>
    <property type="match status" value="1"/>
</dbReference>
<organism evidence="1">
    <name type="scientific">Apis cerana</name>
    <name type="common">Indian honeybee</name>
    <dbReference type="NCBI Taxonomy" id="7461"/>
    <lineage>
        <taxon>Eukaryota</taxon>
        <taxon>Metazoa</taxon>
        <taxon>Ecdysozoa</taxon>
        <taxon>Arthropoda</taxon>
        <taxon>Hexapoda</taxon>
        <taxon>Insecta</taxon>
        <taxon>Pterygota</taxon>
        <taxon>Neoptera</taxon>
        <taxon>Endopterygota</taxon>
        <taxon>Hymenoptera</taxon>
        <taxon>Apocrita</taxon>
        <taxon>Aculeata</taxon>
        <taxon>Apoidea</taxon>
        <taxon>Anthophila</taxon>
        <taxon>Apidae</taxon>
        <taxon>Apis</taxon>
    </lineage>
</organism>
<dbReference type="EMBL" id="JR040218">
    <property type="protein sequence ID" value="AEY59037.1"/>
    <property type="molecule type" value="mRNA"/>
</dbReference>
<dbReference type="InterPro" id="IPR011993">
    <property type="entry name" value="PH-like_dom_sf"/>
</dbReference>